<dbReference type="STRING" id="35722.A0A0B7N0L1"/>
<dbReference type="OrthoDB" id="2289841at2759"/>
<reference evidence="1 2" key="1">
    <citation type="submission" date="2014-09" db="EMBL/GenBank/DDBJ databases">
        <authorList>
            <person name="Ellenberger Sabrina"/>
        </authorList>
    </citation>
    <scope>NUCLEOTIDE SEQUENCE [LARGE SCALE GENOMIC DNA]</scope>
    <source>
        <strain evidence="1 2">CBS 412.66</strain>
    </source>
</reference>
<evidence type="ECO:0000313" key="2">
    <source>
        <dbReference type="Proteomes" id="UP000054107"/>
    </source>
</evidence>
<name>A0A0B7N0L1_9FUNG</name>
<organism evidence="1 2">
    <name type="scientific">Parasitella parasitica</name>
    <dbReference type="NCBI Taxonomy" id="35722"/>
    <lineage>
        <taxon>Eukaryota</taxon>
        <taxon>Fungi</taxon>
        <taxon>Fungi incertae sedis</taxon>
        <taxon>Mucoromycota</taxon>
        <taxon>Mucoromycotina</taxon>
        <taxon>Mucoromycetes</taxon>
        <taxon>Mucorales</taxon>
        <taxon>Mucorineae</taxon>
        <taxon>Mucoraceae</taxon>
        <taxon>Parasitella</taxon>
    </lineage>
</organism>
<keyword evidence="2" id="KW-1185">Reference proteome</keyword>
<evidence type="ECO:0000313" key="1">
    <source>
        <dbReference type="EMBL" id="CEP08888.1"/>
    </source>
</evidence>
<protein>
    <submittedName>
        <fullName evidence="1">Uncharacterized protein</fullName>
    </submittedName>
</protein>
<dbReference type="AlphaFoldDB" id="A0A0B7N0L1"/>
<dbReference type="Proteomes" id="UP000054107">
    <property type="component" value="Unassembled WGS sequence"/>
</dbReference>
<sequence>MDLTVDEELFAIQTISSCTQFHQNKPPERPLQPALHPVGDERNHADIYMELCNKRRCTFYFDKSLSTSAAATQLGIHVRAFFQRSVAMTTTEKNNQYEYEMTNDLLTFKLPPDQLPRMDTISKSILKTSNVINIITLDLLNVPKGTYTTAKTEWDNGSRSDILFVP</sequence>
<dbReference type="EMBL" id="LN720487">
    <property type="protein sequence ID" value="CEP08888.1"/>
    <property type="molecule type" value="Genomic_DNA"/>
</dbReference>
<proteinExistence type="predicted"/>
<gene>
    <name evidence="1" type="primary">PARPA_02287.1 scaffold 3689</name>
</gene>
<accession>A0A0B7N0L1</accession>